<evidence type="ECO:0000256" key="10">
    <source>
        <dbReference type="ARBA" id="ARBA00022777"/>
    </source>
</evidence>
<dbReference type="Pfam" id="PF01326">
    <property type="entry name" value="PPDK_N"/>
    <property type="match status" value="1"/>
</dbReference>
<evidence type="ECO:0000256" key="11">
    <source>
        <dbReference type="ARBA" id="ARBA00022840"/>
    </source>
</evidence>
<evidence type="ECO:0000256" key="9">
    <source>
        <dbReference type="ARBA" id="ARBA00022741"/>
    </source>
</evidence>
<evidence type="ECO:0000256" key="14">
    <source>
        <dbReference type="ARBA" id="ARBA00047700"/>
    </source>
</evidence>
<comment type="similarity">
    <text evidence="4">Belongs to the PEP-utilizing enzyme family.</text>
</comment>
<feature type="domain" description="Pyruvate phosphate dikinase AMP/ATP-binding" evidence="15">
    <location>
        <begin position="36"/>
        <end position="352"/>
    </location>
</feature>
<evidence type="ECO:0000313" key="16">
    <source>
        <dbReference type="EMBL" id="MEX3594569.1"/>
    </source>
</evidence>
<dbReference type="Gene3D" id="3.30.470.20">
    <property type="entry name" value="ATP-grasp fold, B domain"/>
    <property type="match status" value="1"/>
</dbReference>
<comment type="pathway">
    <text evidence="3">Carbohydrate biosynthesis; gluconeogenesis.</text>
</comment>
<dbReference type="PANTHER" id="PTHR43030">
    <property type="entry name" value="PHOSPHOENOLPYRUVATE SYNTHASE"/>
    <property type="match status" value="1"/>
</dbReference>
<evidence type="ECO:0000256" key="6">
    <source>
        <dbReference type="ARBA" id="ARBA00021623"/>
    </source>
</evidence>
<evidence type="ECO:0000313" key="17">
    <source>
        <dbReference type="Proteomes" id="UP001558481"/>
    </source>
</evidence>
<keyword evidence="12" id="KW-0460">Magnesium</keyword>
<reference evidence="16 17" key="1">
    <citation type="journal article" date="2024" name="Fungal Genet. Biol.">
        <title>The porcine skin microbiome exhibits broad fungal antagonism.</title>
        <authorList>
            <person name="De La Cruz K.F."/>
            <person name="Townsend E.C."/>
            <person name="Alex Cheong J.Z."/>
            <person name="Salamzade R."/>
            <person name="Liu A."/>
            <person name="Sandstrom S."/>
            <person name="Davila E."/>
            <person name="Huang L."/>
            <person name="Xu K.H."/>
            <person name="Wu S.Y."/>
            <person name="Meudt J.J."/>
            <person name="Shanmuganayagam D."/>
            <person name="Gibson A.L.F."/>
            <person name="Kalan L.R."/>
        </authorList>
    </citation>
    <scope>NUCLEOTIDE SEQUENCE [LARGE SCALE GENOMIC DNA]</scope>
    <source>
        <strain evidence="16 17">LK2625</strain>
    </source>
</reference>
<dbReference type="InterPro" id="IPR013815">
    <property type="entry name" value="ATP_grasp_subdomain_1"/>
</dbReference>
<keyword evidence="11" id="KW-0067">ATP-binding</keyword>
<protein>
    <recommendedName>
        <fullName evidence="6">Phosphoenolpyruvate synthase</fullName>
        <ecNumber evidence="5">2.7.9.2</ecNumber>
    </recommendedName>
    <alternativeName>
        <fullName evidence="13">Pyruvate, water dikinase</fullName>
    </alternativeName>
</protein>
<evidence type="ECO:0000256" key="2">
    <source>
        <dbReference type="ARBA" id="ARBA00002988"/>
    </source>
</evidence>
<dbReference type="Proteomes" id="UP001558481">
    <property type="component" value="Unassembled WGS sequence"/>
</dbReference>
<comment type="cofactor">
    <cofactor evidence="1">
        <name>Mg(2+)</name>
        <dbReference type="ChEBI" id="CHEBI:18420"/>
    </cofactor>
</comment>
<evidence type="ECO:0000256" key="4">
    <source>
        <dbReference type="ARBA" id="ARBA00007837"/>
    </source>
</evidence>
<dbReference type="SUPFAM" id="SSF56059">
    <property type="entry name" value="Glutathione synthetase ATP-binding domain-like"/>
    <property type="match status" value="1"/>
</dbReference>
<evidence type="ECO:0000256" key="1">
    <source>
        <dbReference type="ARBA" id="ARBA00001946"/>
    </source>
</evidence>
<evidence type="ECO:0000256" key="7">
    <source>
        <dbReference type="ARBA" id="ARBA00022679"/>
    </source>
</evidence>
<keyword evidence="17" id="KW-1185">Reference proteome</keyword>
<dbReference type="EC" id="2.7.9.2" evidence="5"/>
<organism evidence="16 17">
    <name type="scientific">Kocuria carniphila</name>
    <dbReference type="NCBI Taxonomy" id="262208"/>
    <lineage>
        <taxon>Bacteria</taxon>
        <taxon>Bacillati</taxon>
        <taxon>Actinomycetota</taxon>
        <taxon>Actinomycetes</taxon>
        <taxon>Micrococcales</taxon>
        <taxon>Micrococcaceae</taxon>
        <taxon>Kocuria</taxon>
    </lineage>
</organism>
<keyword evidence="8" id="KW-0479">Metal-binding</keyword>
<evidence type="ECO:0000256" key="8">
    <source>
        <dbReference type="ARBA" id="ARBA00022723"/>
    </source>
</evidence>
<dbReference type="InterPro" id="IPR002192">
    <property type="entry name" value="PPDK_AMP/ATP-bd"/>
</dbReference>
<accession>A0ABV3V3I4</accession>
<keyword evidence="10" id="KW-0418">Kinase</keyword>
<dbReference type="InterPro" id="IPR006319">
    <property type="entry name" value="PEP_synth"/>
</dbReference>
<evidence type="ECO:0000256" key="12">
    <source>
        <dbReference type="ARBA" id="ARBA00022842"/>
    </source>
</evidence>
<evidence type="ECO:0000256" key="5">
    <source>
        <dbReference type="ARBA" id="ARBA00011996"/>
    </source>
</evidence>
<sequence>MSTAILAARGATGLHESKDRTMYTLNFTHPDCTDVRQVGGKAASLAEMTAEGLPVAPGFAVTAAAYRRYRRESGLENFTNSILDTLTPESGQAAFDEVEQTITERITTVGMPAEIAEPIRQAYRQLCADTGMEDIAVAVRSSATAEDSVDASFAGEFETWVDIVGEDAVVEYVQKCYASIYSGRVLSYLAEKGIDPHDIEMAVVVQKTVRARAAGVMFTLSPTTGDRSRIVLEASWGLGLSVVGGEVTPDRYMLEKITLDFVVRETGHKHIEYRRGDAPQDVPEDRRDVLCLSDEEVVALARYGKNLEKVHGGAPQDIEFAIDEELPEGKNLILLQRRPETVWSHAERKPKFDAAAGMMSWITGSISGGASAFEGASEAHGHSHRH</sequence>
<comment type="caution">
    <text evidence="16">The sequence shown here is derived from an EMBL/GenBank/DDBJ whole genome shotgun (WGS) entry which is preliminary data.</text>
</comment>
<proteinExistence type="inferred from homology"/>
<evidence type="ECO:0000256" key="13">
    <source>
        <dbReference type="ARBA" id="ARBA00033470"/>
    </source>
</evidence>
<dbReference type="Gene3D" id="3.30.1490.20">
    <property type="entry name" value="ATP-grasp fold, A domain"/>
    <property type="match status" value="1"/>
</dbReference>
<comment type="function">
    <text evidence="2">Catalyzes the phosphorylation of pyruvate to phosphoenolpyruvate.</text>
</comment>
<dbReference type="RefSeq" id="WP_368629321.1">
    <property type="nucleotide sequence ID" value="NZ_JAYWLU010000007.1"/>
</dbReference>
<gene>
    <name evidence="16" type="ORF">VVR66_07580</name>
</gene>
<dbReference type="EMBL" id="JAYWLU010000007">
    <property type="protein sequence ID" value="MEX3594569.1"/>
    <property type="molecule type" value="Genomic_DNA"/>
</dbReference>
<name>A0ABV3V3I4_9MICC</name>
<dbReference type="PANTHER" id="PTHR43030:SF1">
    <property type="entry name" value="PHOSPHOENOLPYRUVATE SYNTHASE"/>
    <property type="match status" value="1"/>
</dbReference>
<keyword evidence="9" id="KW-0547">Nucleotide-binding</keyword>
<evidence type="ECO:0000256" key="3">
    <source>
        <dbReference type="ARBA" id="ARBA00004742"/>
    </source>
</evidence>
<evidence type="ECO:0000259" key="15">
    <source>
        <dbReference type="Pfam" id="PF01326"/>
    </source>
</evidence>
<keyword evidence="7" id="KW-0808">Transferase</keyword>
<comment type="catalytic activity">
    <reaction evidence="14">
        <text>pyruvate + ATP + H2O = phosphoenolpyruvate + AMP + phosphate + 2 H(+)</text>
        <dbReference type="Rhea" id="RHEA:11364"/>
        <dbReference type="ChEBI" id="CHEBI:15361"/>
        <dbReference type="ChEBI" id="CHEBI:15377"/>
        <dbReference type="ChEBI" id="CHEBI:15378"/>
        <dbReference type="ChEBI" id="CHEBI:30616"/>
        <dbReference type="ChEBI" id="CHEBI:43474"/>
        <dbReference type="ChEBI" id="CHEBI:58702"/>
        <dbReference type="ChEBI" id="CHEBI:456215"/>
        <dbReference type="EC" id="2.7.9.2"/>
    </reaction>
</comment>